<dbReference type="PROSITE" id="PS50048">
    <property type="entry name" value="ZN2_CY6_FUNGAL_2"/>
    <property type="match status" value="1"/>
</dbReference>
<keyword evidence="1" id="KW-0805">Transcription regulation</keyword>
<dbReference type="Gene3D" id="4.10.240.10">
    <property type="entry name" value="Zn(2)-C6 fungal-type DNA-binding domain"/>
    <property type="match status" value="1"/>
</dbReference>
<keyword evidence="4" id="KW-0539">Nucleus</keyword>
<evidence type="ECO:0000256" key="5">
    <source>
        <dbReference type="SAM" id="MobiDB-lite"/>
    </source>
</evidence>
<keyword evidence="2" id="KW-0238">DNA-binding</keyword>
<evidence type="ECO:0000259" key="6">
    <source>
        <dbReference type="PROSITE" id="PS50048"/>
    </source>
</evidence>
<dbReference type="STRING" id="569365.A0A0D2C904"/>
<evidence type="ECO:0000256" key="4">
    <source>
        <dbReference type="ARBA" id="ARBA00023242"/>
    </source>
</evidence>
<gene>
    <name evidence="7" type="ORF">PV07_06740</name>
</gene>
<evidence type="ECO:0000256" key="2">
    <source>
        <dbReference type="ARBA" id="ARBA00023125"/>
    </source>
</evidence>
<organism evidence="7 8">
    <name type="scientific">Cladophialophora immunda</name>
    <dbReference type="NCBI Taxonomy" id="569365"/>
    <lineage>
        <taxon>Eukaryota</taxon>
        <taxon>Fungi</taxon>
        <taxon>Dikarya</taxon>
        <taxon>Ascomycota</taxon>
        <taxon>Pezizomycotina</taxon>
        <taxon>Eurotiomycetes</taxon>
        <taxon>Chaetothyriomycetidae</taxon>
        <taxon>Chaetothyriales</taxon>
        <taxon>Herpotrichiellaceae</taxon>
        <taxon>Cladophialophora</taxon>
    </lineage>
</organism>
<reference evidence="7 8" key="1">
    <citation type="submission" date="2015-01" db="EMBL/GenBank/DDBJ databases">
        <title>The Genome Sequence of Cladophialophora immunda CBS83496.</title>
        <authorList>
            <consortium name="The Broad Institute Genomics Platform"/>
            <person name="Cuomo C."/>
            <person name="de Hoog S."/>
            <person name="Gorbushina A."/>
            <person name="Stielow B."/>
            <person name="Teixiera M."/>
            <person name="Abouelleil A."/>
            <person name="Chapman S.B."/>
            <person name="Priest M."/>
            <person name="Young S.K."/>
            <person name="Wortman J."/>
            <person name="Nusbaum C."/>
            <person name="Birren B."/>
        </authorList>
    </citation>
    <scope>NUCLEOTIDE SEQUENCE [LARGE SCALE GENOMIC DNA]</scope>
    <source>
        <strain evidence="7 8">CBS 83496</strain>
    </source>
</reference>
<dbReference type="VEuPathDB" id="FungiDB:PV07_06740"/>
<dbReference type="SMART" id="SM00066">
    <property type="entry name" value="GAL4"/>
    <property type="match status" value="1"/>
</dbReference>
<dbReference type="Pfam" id="PF00172">
    <property type="entry name" value="Zn_clus"/>
    <property type="match status" value="1"/>
</dbReference>
<dbReference type="CDD" id="cd00067">
    <property type="entry name" value="GAL4"/>
    <property type="match status" value="1"/>
</dbReference>
<keyword evidence="3" id="KW-0804">Transcription</keyword>
<dbReference type="GeneID" id="27345934"/>
<proteinExistence type="predicted"/>
<dbReference type="GO" id="GO:0008270">
    <property type="term" value="F:zinc ion binding"/>
    <property type="evidence" value="ECO:0007669"/>
    <property type="project" value="InterPro"/>
</dbReference>
<feature type="region of interest" description="Disordered" evidence="5">
    <location>
        <begin position="53"/>
        <end position="105"/>
    </location>
</feature>
<protein>
    <recommendedName>
        <fullName evidence="6">Zn(2)-C6 fungal-type domain-containing protein</fullName>
    </recommendedName>
</protein>
<dbReference type="InterPro" id="IPR036864">
    <property type="entry name" value="Zn2-C6_fun-type_DNA-bd_sf"/>
</dbReference>
<dbReference type="Proteomes" id="UP000054466">
    <property type="component" value="Unassembled WGS sequence"/>
</dbReference>
<accession>A0A0D2C904</accession>
<dbReference type="AlphaFoldDB" id="A0A0D2C904"/>
<feature type="domain" description="Zn(2)-C6 fungal-type" evidence="6">
    <location>
        <begin position="17"/>
        <end position="49"/>
    </location>
</feature>
<evidence type="ECO:0000313" key="8">
    <source>
        <dbReference type="Proteomes" id="UP000054466"/>
    </source>
</evidence>
<dbReference type="EMBL" id="KN847043">
    <property type="protein sequence ID" value="KIW26955.1"/>
    <property type="molecule type" value="Genomic_DNA"/>
</dbReference>
<keyword evidence="8" id="KW-1185">Reference proteome</keyword>
<dbReference type="GO" id="GO:0000981">
    <property type="term" value="F:DNA-binding transcription factor activity, RNA polymerase II-specific"/>
    <property type="evidence" value="ECO:0007669"/>
    <property type="project" value="InterPro"/>
</dbReference>
<dbReference type="GO" id="GO:0003677">
    <property type="term" value="F:DNA binding"/>
    <property type="evidence" value="ECO:0007669"/>
    <property type="project" value="UniProtKB-KW"/>
</dbReference>
<feature type="compositionally biased region" description="Low complexity" evidence="5">
    <location>
        <begin position="79"/>
        <end position="89"/>
    </location>
</feature>
<evidence type="ECO:0000256" key="1">
    <source>
        <dbReference type="ARBA" id="ARBA00023015"/>
    </source>
</evidence>
<dbReference type="SUPFAM" id="SSF57701">
    <property type="entry name" value="Zn2/Cys6 DNA-binding domain"/>
    <property type="match status" value="1"/>
</dbReference>
<dbReference type="RefSeq" id="XP_016247171.1">
    <property type="nucleotide sequence ID" value="XM_016393752.1"/>
</dbReference>
<evidence type="ECO:0000313" key="7">
    <source>
        <dbReference type="EMBL" id="KIW26955.1"/>
    </source>
</evidence>
<dbReference type="InterPro" id="IPR001138">
    <property type="entry name" value="Zn2Cys6_DnaBD"/>
</dbReference>
<dbReference type="OrthoDB" id="4222821at2759"/>
<dbReference type="HOGENOM" id="CLU_028486_0_0_1"/>
<evidence type="ECO:0000256" key="3">
    <source>
        <dbReference type="ARBA" id="ARBA00023163"/>
    </source>
</evidence>
<sequence>MQTFHPPNDGKGNGRSACDRCRRHKLRCERPSDSAQCRRCWKANVECVTGAALKSGRPSSRRQPSDALENWPLHQTLQTPSDTPETDSSTGREMQLPPAPITVDGLENGWPDGLQQDIDASQTFQPLSDTYQPVYSQIDPQGDCLKRLGDLQREIHVDLELVKACKKATDCAQLSLPPELAYNSSFLVGRMLEHSKTLLGILASFGSISPAPNCSTNVDYFPAVPTCPGGLHCDVPTMFSLFSCYICLIRIYRTIFSCIHDSMPVLLSLQPTLPQLFPGINLAGFTLETRLDLQVQILVQVSEDMLAKLEARLGVPEGATAGQGILEPTRAARMLSMMLEEEAHEQPPLYEPRGPCKSLRDILADLKRMINAENTNRRDIGV</sequence>
<dbReference type="PROSITE" id="PS00463">
    <property type="entry name" value="ZN2_CY6_FUNGAL_1"/>
    <property type="match status" value="1"/>
</dbReference>
<name>A0A0D2C904_9EURO</name>